<keyword evidence="1" id="KW-0472">Membrane</keyword>
<dbReference type="InterPro" id="IPR011322">
    <property type="entry name" value="N-reg_PII-like_a/b"/>
</dbReference>
<evidence type="ECO:0000313" key="3">
    <source>
        <dbReference type="EMBL" id="MBD1394775.1"/>
    </source>
</evidence>
<proteinExistence type="predicted"/>
<evidence type="ECO:0000313" key="4">
    <source>
        <dbReference type="Proteomes" id="UP000619078"/>
    </source>
</evidence>
<reference evidence="3" key="1">
    <citation type="submission" date="2020-09" db="EMBL/GenBank/DDBJ databases">
        <title>Novel species of Mucilaginibacter isolated from a glacier on the Tibetan Plateau.</title>
        <authorList>
            <person name="Liu Q."/>
            <person name="Xin Y.-H."/>
        </authorList>
    </citation>
    <scope>NUCLEOTIDE SEQUENCE</scope>
    <source>
        <strain evidence="3">ZB1P21</strain>
    </source>
</reference>
<dbReference type="Pfam" id="PF09413">
    <property type="entry name" value="DUF2007"/>
    <property type="match status" value="1"/>
</dbReference>
<gene>
    <name evidence="3" type="ORF">IDJ76_16835</name>
</gene>
<sequence>MATEPQDKIITYASYYDPMLAQTIRSKLEDNDIPCFIADENFLSANPIYNQAAGGIKLKIFERDLERCREILEEDDALIAESHEEDTSDSPVICPYCGSTDVRYGSATEKKVHWVNAIFILLLSVWPFYTNKAWHCFNCGKDFE</sequence>
<dbReference type="AlphaFoldDB" id="A0A926NU56"/>
<keyword evidence="4" id="KW-1185">Reference proteome</keyword>
<dbReference type="EMBL" id="JACWMX010000007">
    <property type="protein sequence ID" value="MBD1394775.1"/>
    <property type="molecule type" value="Genomic_DNA"/>
</dbReference>
<evidence type="ECO:0000256" key="1">
    <source>
        <dbReference type="SAM" id="Phobius"/>
    </source>
</evidence>
<keyword evidence="1" id="KW-0812">Transmembrane</keyword>
<evidence type="ECO:0000259" key="2">
    <source>
        <dbReference type="Pfam" id="PF09413"/>
    </source>
</evidence>
<organism evidence="3 4">
    <name type="scientific">Mucilaginibacter glaciei</name>
    <dbReference type="NCBI Taxonomy" id="2772109"/>
    <lineage>
        <taxon>Bacteria</taxon>
        <taxon>Pseudomonadati</taxon>
        <taxon>Bacteroidota</taxon>
        <taxon>Sphingobacteriia</taxon>
        <taxon>Sphingobacteriales</taxon>
        <taxon>Sphingobacteriaceae</taxon>
        <taxon>Mucilaginibacter</taxon>
    </lineage>
</organism>
<feature type="domain" description="DUF2007" evidence="2">
    <location>
        <begin position="17"/>
        <end position="74"/>
    </location>
</feature>
<feature type="transmembrane region" description="Helical" evidence="1">
    <location>
        <begin position="112"/>
        <end position="129"/>
    </location>
</feature>
<protein>
    <submittedName>
        <fullName evidence="3">DUF2007 domain-containing protein</fullName>
    </submittedName>
</protein>
<dbReference type="RefSeq" id="WP_191164704.1">
    <property type="nucleotide sequence ID" value="NZ_JACWMX010000007.1"/>
</dbReference>
<dbReference type="InterPro" id="IPR018551">
    <property type="entry name" value="DUF2007"/>
</dbReference>
<name>A0A926NU56_9SPHI</name>
<comment type="caution">
    <text evidence="3">The sequence shown here is derived from an EMBL/GenBank/DDBJ whole genome shotgun (WGS) entry which is preliminary data.</text>
</comment>
<dbReference type="Proteomes" id="UP000619078">
    <property type="component" value="Unassembled WGS sequence"/>
</dbReference>
<accession>A0A926NU56</accession>
<keyword evidence="1" id="KW-1133">Transmembrane helix</keyword>
<dbReference type="SUPFAM" id="SSF54913">
    <property type="entry name" value="GlnB-like"/>
    <property type="match status" value="1"/>
</dbReference>
<dbReference type="Gene3D" id="3.30.70.790">
    <property type="entry name" value="UreE, C-terminal domain"/>
    <property type="match status" value="1"/>
</dbReference>